<dbReference type="EMBL" id="NEXE01000040">
    <property type="protein sequence ID" value="PSN90970.1"/>
    <property type="molecule type" value="Genomic_DNA"/>
</dbReference>
<dbReference type="Proteomes" id="UP000240322">
    <property type="component" value="Unassembled WGS sequence"/>
</dbReference>
<sequence length="237" mass="25600">MTPLSPFEVVDSKQDSNHFSIQQNNGVATSLGQWYQGGGVSYWEQSDLLYFNGYVGIEIDLWKWTGTSWDQILVTGTGPNGDIEGYYCPYSDYPTYTVNSTIVFDSSANEYYIEITGSACNTNLGTITTSQASIFFSHAYFIGTYTGTYGYGGGSSATFTNTTNDPYIWSLSMSVGNSLSSDQYGSNSPTIGGGAVYILYNSYGTSIDLATGETSNLYHTSYSASGSTLTVDLTTQS</sequence>
<evidence type="ECO:0000313" key="1">
    <source>
        <dbReference type="EMBL" id="PSN90970.1"/>
    </source>
</evidence>
<comment type="caution">
    <text evidence="1">The sequence shown here is derived from an EMBL/GenBank/DDBJ whole genome shotgun (WGS) entry which is preliminary data.</text>
</comment>
<accession>A0A2R6AX55</accession>
<gene>
    <name evidence="1" type="ORF">B9Q03_05520</name>
</gene>
<dbReference type="AlphaFoldDB" id="A0A2R6AX55"/>
<proteinExistence type="predicted"/>
<name>A0A2R6AX55_9ARCH</name>
<organism evidence="1 2">
    <name type="scientific">Candidatus Marsarchaeota G2 archaeon OSP_D</name>
    <dbReference type="NCBI Taxonomy" id="1978157"/>
    <lineage>
        <taxon>Archaea</taxon>
        <taxon>Candidatus Marsarchaeota</taxon>
        <taxon>Candidatus Marsarchaeota group 2</taxon>
    </lineage>
</organism>
<reference evidence="1 2" key="1">
    <citation type="submission" date="2017-04" db="EMBL/GenBank/DDBJ databases">
        <title>Novel microbial lineages endemic to geothermal iron-oxide mats fill important gaps in the evolutionary history of Archaea.</title>
        <authorList>
            <person name="Jay Z.J."/>
            <person name="Beam J.P."/>
            <person name="Dlakic M."/>
            <person name="Rusch D.B."/>
            <person name="Kozubal M.A."/>
            <person name="Inskeep W.P."/>
        </authorList>
    </citation>
    <scope>NUCLEOTIDE SEQUENCE [LARGE SCALE GENOMIC DNA]</scope>
    <source>
        <strain evidence="1">OSP_D</strain>
    </source>
</reference>
<evidence type="ECO:0000313" key="2">
    <source>
        <dbReference type="Proteomes" id="UP000240322"/>
    </source>
</evidence>
<protein>
    <submittedName>
        <fullName evidence="1">Uncharacterized protein</fullName>
    </submittedName>
</protein>